<organism evidence="1 2">
    <name type="scientific">Microbacterium schleiferi</name>
    <dbReference type="NCBI Taxonomy" id="69362"/>
    <lineage>
        <taxon>Bacteria</taxon>
        <taxon>Bacillati</taxon>
        <taxon>Actinomycetota</taxon>
        <taxon>Actinomycetes</taxon>
        <taxon>Micrococcales</taxon>
        <taxon>Microbacteriaceae</taxon>
        <taxon>Microbacterium</taxon>
    </lineage>
</organism>
<protein>
    <submittedName>
        <fullName evidence="1">HAD hydrolase-like protein</fullName>
    </submittedName>
</protein>
<dbReference type="Gene3D" id="3.40.50.1000">
    <property type="entry name" value="HAD superfamily/HAD-like"/>
    <property type="match status" value="2"/>
</dbReference>
<dbReference type="PANTHER" id="PTHR19288">
    <property type="entry name" value="4-NITROPHENYLPHOSPHATASE-RELATED"/>
    <property type="match status" value="1"/>
</dbReference>
<dbReference type="Pfam" id="PF13344">
    <property type="entry name" value="Hydrolase_6"/>
    <property type="match status" value="1"/>
</dbReference>
<dbReference type="InterPro" id="IPR036412">
    <property type="entry name" value="HAD-like_sf"/>
</dbReference>
<evidence type="ECO:0000313" key="1">
    <source>
        <dbReference type="EMBL" id="MEF2256100.1"/>
    </source>
</evidence>
<proteinExistence type="predicted"/>
<dbReference type="SUPFAM" id="SSF56784">
    <property type="entry name" value="HAD-like"/>
    <property type="match status" value="1"/>
</dbReference>
<gene>
    <name evidence="1" type="ORF">V2V91_13300</name>
</gene>
<name>A0ABU7V8X1_9MICO</name>
<sequence>MTSEILSRLAAVEGVMFDVDGCLVISDGPAGQEGSALPGAAELIAQMRASGRRVCVFTNGTAQPPAEIAAHLRHLGLGVADEEVLTPAVAAARTLRERYGQQPVLAYGGGGVVPVLRAHGINLIDPDEHRSGAASGAVAVLVGWDTDFTKPKLQFAAEAILAGAALYCTSDAPAFASKDRLNVGLSGFIVAGLSHVTGQPWTVLGKPSAFALETVCWALGTTTESTLVLGDDLYLEASMARRGGAVAGIVLTGMTTRERLADIPGDEMPEIVVESMTELAALFTDADELRMPVSTGLKR</sequence>
<dbReference type="Pfam" id="PF13242">
    <property type="entry name" value="Hydrolase_like"/>
    <property type="match status" value="1"/>
</dbReference>
<dbReference type="InterPro" id="IPR006357">
    <property type="entry name" value="HAD-SF_hydro_IIA"/>
</dbReference>
<evidence type="ECO:0000313" key="2">
    <source>
        <dbReference type="Proteomes" id="UP001351900"/>
    </source>
</evidence>
<accession>A0ABU7V8X1</accession>
<dbReference type="InterPro" id="IPR023214">
    <property type="entry name" value="HAD_sf"/>
</dbReference>
<dbReference type="EMBL" id="JAZHOV010000008">
    <property type="protein sequence ID" value="MEF2256100.1"/>
    <property type="molecule type" value="Genomic_DNA"/>
</dbReference>
<dbReference type="Proteomes" id="UP001351900">
    <property type="component" value="Unassembled WGS sequence"/>
</dbReference>
<keyword evidence="2" id="KW-1185">Reference proteome</keyword>
<dbReference type="PANTHER" id="PTHR19288:SF46">
    <property type="entry name" value="HALOACID DEHALOGENASE-LIKE HYDROLASE DOMAIN-CONTAINING PROTEIN 2"/>
    <property type="match status" value="1"/>
</dbReference>
<reference evidence="1 2" key="1">
    <citation type="submission" date="2024-01" db="EMBL/GenBank/DDBJ databases">
        <title>the genome sequence of strain Microbacterium schleiferi NBRC 15075.</title>
        <authorList>
            <person name="Ding Y."/>
            <person name="Zhang G."/>
        </authorList>
    </citation>
    <scope>NUCLEOTIDE SEQUENCE [LARGE SCALE GENOMIC DNA]</scope>
    <source>
        <strain evidence="1 2">NBRC 15075</strain>
    </source>
</reference>
<dbReference type="RefSeq" id="WP_331792217.1">
    <property type="nucleotide sequence ID" value="NZ_BAAAUO010000001.1"/>
</dbReference>
<comment type="caution">
    <text evidence="1">The sequence shown here is derived from an EMBL/GenBank/DDBJ whole genome shotgun (WGS) entry which is preliminary data.</text>
</comment>